<proteinExistence type="predicted"/>
<accession>A0A3N7HVJ1</accession>
<dbReference type="NCBIfam" id="NF045609">
    <property type="entry name" value="EpsI_type_B"/>
    <property type="match status" value="1"/>
</dbReference>
<sequence length="228" mass="25311">MGMVRRAIVLTGLMAVTAVGGIAARPSSKSGPGQPRYVLENVVPRQFGDWKELPAETAQVVNPQTKELLDKLYSQILSRTYVNSQGYRIMLSIAYGDDQRGDLQAHKPEVCYPAQGFTLNSKVDTLLSTPFGPIDARRLDTNMGRRREPVTYWFTMGDQAVKSTWQRRLVEVRLGLTGQVPDGLLFRVSSIDPEVPRAFTQHDAFVADLLKALPPVDRKRLSGLESPA</sequence>
<dbReference type="EMBL" id="QUSW01000001">
    <property type="protein sequence ID" value="RQP26334.1"/>
    <property type="molecule type" value="Genomic_DNA"/>
</dbReference>
<gene>
    <name evidence="2" type="primary">epsI</name>
    <name evidence="2" type="ORF">DZC73_04735</name>
</gene>
<evidence type="ECO:0000259" key="1">
    <source>
        <dbReference type="Pfam" id="PF11984"/>
    </source>
</evidence>
<evidence type="ECO:0000313" key="2">
    <source>
        <dbReference type="EMBL" id="RQP26334.1"/>
    </source>
</evidence>
<keyword evidence="3" id="KW-1185">Reference proteome</keyword>
<protein>
    <submittedName>
        <fullName evidence="2">EpsI family protein</fullName>
    </submittedName>
</protein>
<dbReference type="InterPro" id="IPR054653">
    <property type="entry name" value="EpsI_type_B_pred"/>
</dbReference>
<dbReference type="NCBIfam" id="TIGR02914">
    <property type="entry name" value="EpsI_fam"/>
    <property type="match status" value="1"/>
</dbReference>
<name>A0A3N7HVJ1_9BURK</name>
<dbReference type="InterPro" id="IPR014263">
    <property type="entry name" value="Methanolan_biosynth_EpsI"/>
</dbReference>
<dbReference type="RefSeq" id="WP_124539013.1">
    <property type="nucleotide sequence ID" value="NZ_QUSW01000001.1"/>
</dbReference>
<dbReference type="Pfam" id="PF11984">
    <property type="entry name" value="DUF3485"/>
    <property type="match status" value="1"/>
</dbReference>
<feature type="domain" description="Methanolan biosynthesis EpsI" evidence="1">
    <location>
        <begin position="10"/>
        <end position="215"/>
    </location>
</feature>
<comment type="caution">
    <text evidence="2">The sequence shown here is derived from an EMBL/GenBank/DDBJ whole genome shotgun (WGS) entry which is preliminary data.</text>
</comment>
<evidence type="ECO:0000313" key="3">
    <source>
        <dbReference type="Proteomes" id="UP000267464"/>
    </source>
</evidence>
<organism evidence="2 3">
    <name type="scientific">Piscinibacter terrae</name>
    <dbReference type="NCBI Taxonomy" id="2496871"/>
    <lineage>
        <taxon>Bacteria</taxon>
        <taxon>Pseudomonadati</taxon>
        <taxon>Pseudomonadota</taxon>
        <taxon>Betaproteobacteria</taxon>
        <taxon>Burkholderiales</taxon>
        <taxon>Sphaerotilaceae</taxon>
        <taxon>Piscinibacter</taxon>
    </lineage>
</organism>
<reference evidence="2 3" key="1">
    <citation type="submission" date="2018-08" db="EMBL/GenBank/DDBJ databases">
        <authorList>
            <person name="Khan S.A."/>
            <person name="Jeon C.O."/>
            <person name="Chun B.H."/>
            <person name="Jeong S.E."/>
        </authorList>
    </citation>
    <scope>NUCLEOTIDE SEQUENCE [LARGE SCALE GENOMIC DNA]</scope>
    <source>
        <strain evidence="2 3">S-16</strain>
    </source>
</reference>
<dbReference type="Proteomes" id="UP000267464">
    <property type="component" value="Unassembled WGS sequence"/>
</dbReference>
<reference evidence="2 3" key="2">
    <citation type="submission" date="2018-12" db="EMBL/GenBank/DDBJ databases">
        <title>Rhizobacter gummiphilus sp. nov., a rubber-degrading bacterium isolated from the soil of a botanical garden in Japan.</title>
        <authorList>
            <person name="Shunsuke S.S."/>
        </authorList>
    </citation>
    <scope>NUCLEOTIDE SEQUENCE [LARGE SCALE GENOMIC DNA]</scope>
    <source>
        <strain evidence="2 3">S-16</strain>
    </source>
</reference>
<dbReference type="AlphaFoldDB" id="A0A3N7HVJ1"/>
<dbReference type="OrthoDB" id="8583485at2"/>